<dbReference type="InterPro" id="IPR036392">
    <property type="entry name" value="PLAT/LH2_dom_sf"/>
</dbReference>
<dbReference type="PANTHER" id="PTHR12320:SF1">
    <property type="entry name" value="PROTEIN PHOSPHATASE PTC7 HOMOLOG"/>
    <property type="match status" value="1"/>
</dbReference>
<feature type="domain" description="PPM-type phosphatase" evidence="4">
    <location>
        <begin position="253"/>
        <end position="507"/>
    </location>
</feature>
<comment type="similarity">
    <text evidence="2">Belongs to the PP2C family.</text>
</comment>
<evidence type="ECO:0000256" key="1">
    <source>
        <dbReference type="PROSITE-ProRule" id="PRU00152"/>
    </source>
</evidence>
<organism evidence="5 6">
    <name type="scientific">Dunaliella salina</name>
    <name type="common">Green alga</name>
    <name type="synonym">Protococcus salinus</name>
    <dbReference type="NCBI Taxonomy" id="3046"/>
    <lineage>
        <taxon>Eukaryota</taxon>
        <taxon>Viridiplantae</taxon>
        <taxon>Chlorophyta</taxon>
        <taxon>core chlorophytes</taxon>
        <taxon>Chlorophyceae</taxon>
        <taxon>CS clade</taxon>
        <taxon>Chlamydomonadales</taxon>
        <taxon>Dunaliellaceae</taxon>
        <taxon>Dunaliella</taxon>
    </lineage>
</organism>
<dbReference type="SMART" id="SM00308">
    <property type="entry name" value="LH2"/>
    <property type="match status" value="1"/>
</dbReference>
<dbReference type="Proteomes" id="UP000815325">
    <property type="component" value="Unassembled WGS sequence"/>
</dbReference>
<dbReference type="SMART" id="SM00331">
    <property type="entry name" value="PP2C_SIG"/>
    <property type="match status" value="1"/>
</dbReference>
<keyword evidence="6" id="KW-1185">Reference proteome</keyword>
<evidence type="ECO:0000256" key="2">
    <source>
        <dbReference type="RuleBase" id="RU366020"/>
    </source>
</evidence>
<comment type="caution">
    <text evidence="1">Lacks conserved residue(s) required for the propagation of feature annotation.</text>
</comment>
<dbReference type="InterPro" id="IPR036457">
    <property type="entry name" value="PPM-type-like_dom_sf"/>
</dbReference>
<dbReference type="EMBL" id="MU070087">
    <property type="protein sequence ID" value="KAF5830032.1"/>
    <property type="molecule type" value="Genomic_DNA"/>
</dbReference>
<evidence type="ECO:0000313" key="6">
    <source>
        <dbReference type="Proteomes" id="UP000815325"/>
    </source>
</evidence>
<proteinExistence type="inferred from homology"/>
<sequence>MSSLCGLLVSAASRATGASQHAATSLCSRHLPAVFGGVLLPPTGERSGSCPLPTCPRDSQFSRFASPGAASSFSTSTKVLPRAAGSSMVSASGSQPALLHENFVVKVVTGNLRGAGTTAPASIQLIGTNGSTQRFALGDRESELFTRGSSHSFDIPVPKEIGQLRRVNVEKCKLLNTMDEGWYLQHVEVQGPGGEKMLFPCNAWLGQSDCGSYDGPNERNLLLAHHGKPVENPAPVSIAASGMAIPHPEKVLRSKLKGYNTQGYGYAGEDAYFYGKASSCNLFGMGVADGIYMWRKLGIDSGAMSRTLMQKCREKIASGTEDVFKVMQQSVGYVQAAGLQGSTTACVLTVDQRTGQLHAVNLGDSGFLVLGPAKEVEGGCSYEVKFRTNQLEHNFGYPYQIGHHACSDKVEDSDLASFHVHAGDIIVMGSDGLLDNLAELDIMTEVMLARSKGLTAAPITQRLIKLAFEASMDRSRSTPYSRAATQAFDMVYSGGKPDDIAVLVAICS</sequence>
<name>A0ABQ7G607_DUNSA</name>
<keyword evidence="2" id="KW-0464">Manganese</keyword>
<reference evidence="5" key="1">
    <citation type="submission" date="2017-08" db="EMBL/GenBank/DDBJ databases">
        <authorList>
            <person name="Polle J.E."/>
            <person name="Barry K."/>
            <person name="Cushman J."/>
            <person name="Schmutz J."/>
            <person name="Tran D."/>
            <person name="Hathwaick L.T."/>
            <person name="Yim W.C."/>
            <person name="Jenkins J."/>
            <person name="Mckie-Krisberg Z.M."/>
            <person name="Prochnik S."/>
            <person name="Lindquist E."/>
            <person name="Dockter R.B."/>
            <person name="Adam C."/>
            <person name="Molina H."/>
            <person name="Bunkerborg J."/>
            <person name="Jin E."/>
            <person name="Buchheim M."/>
            <person name="Magnuson J."/>
        </authorList>
    </citation>
    <scope>NUCLEOTIDE SEQUENCE</scope>
    <source>
        <strain evidence="5">CCAP 19/18</strain>
    </source>
</reference>
<dbReference type="SUPFAM" id="SSF81606">
    <property type="entry name" value="PP2C-like"/>
    <property type="match status" value="1"/>
</dbReference>
<comment type="cofactor">
    <cofactor evidence="2">
        <name>Mg(2+)</name>
        <dbReference type="ChEBI" id="CHEBI:18420"/>
    </cofactor>
</comment>
<dbReference type="Gene3D" id="2.60.60.20">
    <property type="entry name" value="PLAT/LH2 domain"/>
    <property type="match status" value="1"/>
</dbReference>
<dbReference type="InterPro" id="IPR001024">
    <property type="entry name" value="PLAT/LH2_dom"/>
</dbReference>
<evidence type="ECO:0000259" key="3">
    <source>
        <dbReference type="PROSITE" id="PS50095"/>
    </source>
</evidence>
<dbReference type="SUPFAM" id="SSF49723">
    <property type="entry name" value="Lipase/lipooxygenase domain (PLAT/LH2 domain)"/>
    <property type="match status" value="1"/>
</dbReference>
<dbReference type="InterPro" id="IPR001932">
    <property type="entry name" value="PPM-type_phosphatase-like_dom"/>
</dbReference>
<dbReference type="InterPro" id="IPR039123">
    <property type="entry name" value="PPTC7"/>
</dbReference>
<keyword evidence="2" id="KW-0904">Protein phosphatase</keyword>
<evidence type="ECO:0000313" key="5">
    <source>
        <dbReference type="EMBL" id="KAF5830032.1"/>
    </source>
</evidence>
<protein>
    <recommendedName>
        <fullName evidence="2">Protein phosphatase</fullName>
        <ecNumber evidence="2">3.1.3.16</ecNumber>
    </recommendedName>
</protein>
<comment type="catalytic activity">
    <reaction evidence="2">
        <text>O-phospho-L-seryl-[protein] + H2O = L-seryl-[protein] + phosphate</text>
        <dbReference type="Rhea" id="RHEA:20629"/>
        <dbReference type="Rhea" id="RHEA-COMP:9863"/>
        <dbReference type="Rhea" id="RHEA-COMP:11604"/>
        <dbReference type="ChEBI" id="CHEBI:15377"/>
        <dbReference type="ChEBI" id="CHEBI:29999"/>
        <dbReference type="ChEBI" id="CHEBI:43474"/>
        <dbReference type="ChEBI" id="CHEBI:83421"/>
        <dbReference type="EC" id="3.1.3.16"/>
    </reaction>
</comment>
<comment type="catalytic activity">
    <reaction evidence="2">
        <text>O-phospho-L-threonyl-[protein] + H2O = L-threonyl-[protein] + phosphate</text>
        <dbReference type="Rhea" id="RHEA:47004"/>
        <dbReference type="Rhea" id="RHEA-COMP:11060"/>
        <dbReference type="Rhea" id="RHEA-COMP:11605"/>
        <dbReference type="ChEBI" id="CHEBI:15377"/>
        <dbReference type="ChEBI" id="CHEBI:30013"/>
        <dbReference type="ChEBI" id="CHEBI:43474"/>
        <dbReference type="ChEBI" id="CHEBI:61977"/>
        <dbReference type="EC" id="3.1.3.16"/>
    </reaction>
</comment>
<dbReference type="EC" id="3.1.3.16" evidence="2"/>
<dbReference type="PANTHER" id="PTHR12320">
    <property type="entry name" value="PROTEIN PHOSPHATASE 2C"/>
    <property type="match status" value="1"/>
</dbReference>
<dbReference type="Pfam" id="PF01477">
    <property type="entry name" value="PLAT"/>
    <property type="match status" value="1"/>
</dbReference>
<keyword evidence="2" id="KW-0460">Magnesium</keyword>
<dbReference type="PROSITE" id="PS51746">
    <property type="entry name" value="PPM_2"/>
    <property type="match status" value="1"/>
</dbReference>
<feature type="domain" description="PLAT" evidence="3">
    <location>
        <begin position="101"/>
        <end position="219"/>
    </location>
</feature>
<comment type="cofactor">
    <cofactor evidence="2">
        <name>Mn(2+)</name>
        <dbReference type="ChEBI" id="CHEBI:29035"/>
    </cofactor>
</comment>
<evidence type="ECO:0000259" key="4">
    <source>
        <dbReference type="PROSITE" id="PS51746"/>
    </source>
</evidence>
<accession>A0ABQ7G607</accession>
<comment type="caution">
    <text evidence="5">The sequence shown here is derived from an EMBL/GenBank/DDBJ whole genome shotgun (WGS) entry which is preliminary data.</text>
</comment>
<keyword evidence="2" id="KW-0378">Hydrolase</keyword>
<keyword evidence="2" id="KW-0479">Metal-binding</keyword>
<dbReference type="PROSITE" id="PS50095">
    <property type="entry name" value="PLAT"/>
    <property type="match status" value="1"/>
</dbReference>
<gene>
    <name evidence="5" type="ORF">DUNSADRAFT_15158</name>
</gene>
<dbReference type="Gene3D" id="3.60.40.10">
    <property type="entry name" value="PPM-type phosphatase domain"/>
    <property type="match status" value="1"/>
</dbReference>